<evidence type="ECO:0000256" key="1">
    <source>
        <dbReference type="ARBA" id="ARBA00010116"/>
    </source>
</evidence>
<dbReference type="GO" id="GO:0009279">
    <property type="term" value="C:cell outer membrane"/>
    <property type="evidence" value="ECO:0007669"/>
    <property type="project" value="TreeGrafter"/>
</dbReference>
<dbReference type="InterPro" id="IPR003344">
    <property type="entry name" value="Big_1_dom"/>
</dbReference>
<reference evidence="5" key="1">
    <citation type="journal article" date="2009" name="PLoS Genet.">
        <title>Organised genome dynamics in the Escherichia coli species results in highly diverse adaptive paths.</title>
        <authorList>
            <person name="Touchon M."/>
            <person name="Hoede C."/>
            <person name="Tenaillon O."/>
            <person name="Barbe V."/>
            <person name="Baeriswyl S."/>
            <person name="Bidet P."/>
            <person name="Bingen E."/>
            <person name="Bonacorsi S."/>
            <person name="Bouchier C."/>
            <person name="Bouvet O."/>
            <person name="Calteau A."/>
            <person name="Chiapello H."/>
            <person name="Clermont O."/>
            <person name="Cruveiller S."/>
            <person name="Danchin A."/>
            <person name="Diard M."/>
            <person name="Dossat C."/>
            <person name="Karoui M.E."/>
            <person name="Frapy E."/>
            <person name="Garry L."/>
            <person name="Ghigo J.M."/>
            <person name="Gilles A.M."/>
            <person name="Johnson J."/>
            <person name="Le Bouguenec C."/>
            <person name="Lescat M."/>
            <person name="Mangenot S."/>
            <person name="Martinez-Jehanne V."/>
            <person name="Matic I."/>
            <person name="Nassif X."/>
            <person name="Oztas S."/>
            <person name="Petit M.A."/>
            <person name="Pichon C."/>
            <person name="Rouy Z."/>
            <person name="Ruf C.S."/>
            <person name="Schneider D."/>
            <person name="Tourret J."/>
            <person name="Vacherie B."/>
            <person name="Vallenet D."/>
            <person name="Medigue C."/>
            <person name="Rocha E.P.C."/>
            <person name="Denamur E."/>
        </authorList>
    </citation>
    <scope>NUCLEOTIDE SEQUENCE [LARGE SCALE GENOMIC DNA]</scope>
    <source>
        <strain evidence="5">ATCC 35469 / DSM 13698 / BCRC 15582 / CCUG 18766 / IAM 14443 / JCM 21226 / LMG 7866 / NBRC 102419 / NCTC 12128 / CDC 0568-73</strain>
    </source>
</reference>
<dbReference type="GO" id="GO:0007155">
    <property type="term" value="P:cell adhesion"/>
    <property type="evidence" value="ECO:0007669"/>
    <property type="project" value="InterPro"/>
</dbReference>
<dbReference type="PRINTS" id="PR01369">
    <property type="entry name" value="INTIMIN"/>
</dbReference>
<protein>
    <submittedName>
        <fullName evidence="4">Intimin</fullName>
    </submittedName>
</protein>
<dbReference type="KEGG" id="efe:EFER_3876"/>
<dbReference type="InterPro" id="IPR003535">
    <property type="entry name" value="Intimin/invasin_bac"/>
</dbReference>
<dbReference type="GeneID" id="75059470"/>
<sequence>MISARFHSSRLTRAVASLCIVTQVLFPVASTAGHRVAAPQAAPAVLSEQDATAAQVAGMTTQAAGMLQSGMNSRQAAEMARGYATSTAQSAFQEWLSQWGTVRVTLGLDEDFTLKGSAFDLLLPWHDTPENLLFTQHSFHRTDDRNQLNTGAGWRHFAPDYMAGVNLFFDHDLTRYHSRMGLGGEYWRDNLKLGANGYLRLSGWRDAPELDYDYEARPANGWDVRAEGYLPAYPQLGATLMYEQYYGDEVALFGKDKRQQDPHAFTAGLSYTPVPLISLSAEQKQGKGGENDTRFALNLTYTPGVSLAHQLDPDAVAYRRSLAGSRHDLVERNNNIVLEYRKKELVKLQLHDPVTGKGGEQKPLVASLQSKYALKTLRAEAAELQSAGGVVNTEANQVTVTLPEYRYTATPQTDNVYRVAVTAEDEKGNRSNREEASVVVLAPQLSAQHSQVTSDKTTLKPDGTEKAVLTFRAQDAEGKAVSALTVSTSFTAPQGMALVLSDTFTETETKGTYTAELKGTMPGEVRVMPQVAGKDAAKDAVTVTLVNTTPVSEHSSITLSPAVSRADRAGQAFRAGDAVTATVILRDEQQRPVIHQAALLTEESVTVSGMEPAAGAAWQEEDGGIYRMQYIAKNARDAHKATLRLADGSKSTEPYAIHPGEANPTKSLLGTDKPAILANGDDTATLEFIARDAYDNIVSDLTIDAVAETSQKMDITLSKHFSQEKPGTYTAVLHGTTPGDVYIMPKVGNLALAGAPVKVQLKSAGASVKESTLAVASTEYRAGDEMVVALALRDKFGNPLGSEEALQTAEKLEVQHAWPLQAWKEIGEDKYERIYQAQNTGANLQARLTISDGDISSEPYLIIAGDVNAGQSALSANPTSIEANNKEMPSTLTYKAMDAWKNPVTGLTDNNSLTLKVTGLGGTEFSGFTDKGEGIYTGTLTGTQSGQASLMPQVNNVDMAPDVTSVTLTAGKAVAKNSRINVGAANFTAGTRFTVTVTLRDASENPVTGAEDLLTNETVKVPGATRKGAEWTGNGDGTYRAEWEAEQAGNGYKATLHLAGWGDEEMQSAPYNIQPGEPTEAQSHISTDGTIFTTGDAIPVTVTLKDAWGNHTPGQASYLSTHVVAAHTVPQPTQWQENSDGTYSAQFIAGEPGTGLQVTLNQDSGWKVAAIYSIIAGEPAINNSFVDTDKNNYQAGNNMLISVKLADSRGNALSGREAILNDAVAVGSATRKEGSVWTEDTQHKGTYTAYYMAQHAGQDSVKLTLDDGAKSSDAYTIVAAAPVDKNSAIQRGEAATYTAGDTLKLTVTLQDNWGNPVSGMENVLEGSVTLPEAEIQESGWQQTSPGVYEANWTARIAGPSLTAKLELEGWRKETAPFVIVAAGPDYENSSLRTSNFAFTAGDDITITVILMDANENPVTGAEGLLTNETVKVPGATRKGTVWTDKGDGTYRAEWEAEQAGNGYKATLHLAGWGDEERQSDPYNIQPGEPAEAQSGISTDGDTFVAGQFIPVTVTLKDAWGNHVPAQESYLATHVVAAHTVPQPTQWQENSDGTYSAQFIAGEPGADLQVTLNQDSGWKVAATYSIIDAQPVIDNSFVDTDKDSYQAGDDMLITVKLADSRGNALSGREAILNDAVEVGSATRKEGSIWTEDTQHKGTYTAYYMAQIAGQDSVKLALDDGVKSSDTYTIVAAAPVVKNSAIQRGEAATYTAGDTLTLTVTLQDDWGNPVSGMENILRDSVTLPEAGLQERGWQQTPSGEYEANWTAQKAGTSLTASLELEGWRKETAPFAIVAGTPVQSESSLQTDKESYTVEDTLELTVTLRDAWKNPVSGKLALVNDAVLTIDAASATDVFSEGDTAGTYIRHFTLNSWRDSTQVSIRLQTWDRDATSNPYSVERRRLPMTGTIVANDGNFGLDEGFPTTGFIGAWFILSSDMQIEYDKTTCGGNENSCDWLHVNTMSPNSHEVSFIGQPTSETREVTINFISLSDDNIIYTYTFNLTAWFSTISPVQDTRQQAIDRCGGAENLPLLKDLTSATALGQPGIRGIGNLHGEWGNINRILNTSIFNVWTNEIFPPVYYYIVNVSVGIPNMQSENAHINTICRTIL</sequence>
<dbReference type="PROSITE" id="PS51127">
    <property type="entry name" value="BIG1"/>
    <property type="match status" value="1"/>
</dbReference>
<dbReference type="InterPro" id="IPR051715">
    <property type="entry name" value="Intimin-Invasin_domain"/>
</dbReference>
<dbReference type="Gene3D" id="2.40.160.160">
    <property type="entry name" value="Inverse autotransporter, beta-domain"/>
    <property type="match status" value="1"/>
</dbReference>
<dbReference type="PANTHER" id="PTHR39576">
    <property type="entry name" value="ATTACHING AND EFFACING PROTEIN HOMOLOG-RELATED-RELATED"/>
    <property type="match status" value="1"/>
</dbReference>
<feature type="region of interest" description="Disordered" evidence="2">
    <location>
        <begin position="1475"/>
        <end position="1497"/>
    </location>
</feature>
<dbReference type="InterPro" id="IPR013783">
    <property type="entry name" value="Ig-like_fold"/>
</dbReference>
<dbReference type="Pfam" id="PF09134">
    <property type="entry name" value="Invasin_D3"/>
    <property type="match status" value="3"/>
</dbReference>
<dbReference type="Proteomes" id="UP000000745">
    <property type="component" value="Chromosome"/>
</dbReference>
<dbReference type="Pfam" id="PF11924">
    <property type="entry name" value="IAT_beta"/>
    <property type="match status" value="1"/>
</dbReference>
<dbReference type="Gene3D" id="2.60.40.1080">
    <property type="match status" value="1"/>
</dbReference>
<dbReference type="EMBL" id="CU928158">
    <property type="protein sequence ID" value="CAQ91311.1"/>
    <property type="molecule type" value="Genomic_DNA"/>
</dbReference>
<evidence type="ECO:0000259" key="3">
    <source>
        <dbReference type="PROSITE" id="PS51127"/>
    </source>
</evidence>
<dbReference type="InterPro" id="IPR015217">
    <property type="entry name" value="Invasin_dom_3"/>
</dbReference>
<dbReference type="SMART" id="SM00634">
    <property type="entry name" value="BID_1"/>
    <property type="match status" value="4"/>
</dbReference>
<dbReference type="InterPro" id="IPR038177">
    <property type="entry name" value="IAT_beta_sf"/>
</dbReference>
<dbReference type="Gene3D" id="2.60.40.10">
    <property type="entry name" value="Immunoglobulins"/>
    <property type="match status" value="14"/>
</dbReference>
<organism evidence="4 5">
    <name type="scientific">Escherichia fergusonii (strain ATCC 35469 / DSM 13698 / CCUG 18766 / IAM 14443 / JCM 21226 / LMG 7866 / NBRC 102419 / NCTC 12128 / CDC 0568-73)</name>
    <dbReference type="NCBI Taxonomy" id="585054"/>
    <lineage>
        <taxon>Bacteria</taxon>
        <taxon>Pseudomonadati</taxon>
        <taxon>Pseudomonadota</taxon>
        <taxon>Gammaproteobacteria</taxon>
        <taxon>Enterobacterales</taxon>
        <taxon>Enterobacteriaceae</taxon>
        <taxon>Escherichia</taxon>
    </lineage>
</organism>
<evidence type="ECO:0000256" key="2">
    <source>
        <dbReference type="SAM" id="MobiDB-lite"/>
    </source>
</evidence>
<name>B7LVE8_ESCF3</name>
<comment type="similarity">
    <text evidence="1">Belongs to the intimin/invasin family.</text>
</comment>
<dbReference type="OrthoDB" id="8320584at2"/>
<dbReference type="RefSeq" id="WP_000622317.1">
    <property type="nucleotide sequence ID" value="NC_011740.1"/>
</dbReference>
<proteinExistence type="inferred from homology"/>
<evidence type="ECO:0000313" key="4">
    <source>
        <dbReference type="EMBL" id="CAQ91311.1"/>
    </source>
</evidence>
<gene>
    <name evidence="4" type="ordered locus">EFER_3876</name>
</gene>
<evidence type="ECO:0000313" key="5">
    <source>
        <dbReference type="Proteomes" id="UP000000745"/>
    </source>
</evidence>
<dbReference type="SUPFAM" id="SSF49373">
    <property type="entry name" value="Invasin/intimin cell-adhesion fragments"/>
    <property type="match status" value="7"/>
</dbReference>
<dbReference type="InterPro" id="IPR008964">
    <property type="entry name" value="Invasin/intimin_cell_adhesion"/>
</dbReference>
<accession>B7LVE8</accession>
<feature type="domain" description="Big-1" evidence="3">
    <location>
        <begin position="449"/>
        <end position="546"/>
    </location>
</feature>
<dbReference type="HOGENOM" id="CLU_000210_7_1_6"/>
<keyword evidence="5" id="KW-1185">Reference proteome</keyword>
<dbReference type="FunFam" id="2.40.160.160:FF:000001">
    <property type="entry name" value="Intimin-like inverse autotransporter SinH"/>
    <property type="match status" value="1"/>
</dbReference>
<dbReference type="InterPro" id="IPR024519">
    <property type="entry name" value="IAT_beta"/>
</dbReference>
<dbReference type="PANTHER" id="PTHR39576:SF2">
    <property type="entry name" value="ATTACHING AND EFFACING PROTEIN HOMOLOG-RELATED"/>
    <property type="match status" value="1"/>
</dbReference>